<feature type="signal peptide" evidence="2">
    <location>
        <begin position="1"/>
        <end position="24"/>
    </location>
</feature>
<dbReference type="SUPFAM" id="SSF50494">
    <property type="entry name" value="Trypsin-like serine proteases"/>
    <property type="match status" value="1"/>
</dbReference>
<dbReference type="PRINTS" id="PR00722">
    <property type="entry name" value="CHYMOTRYPSIN"/>
</dbReference>
<evidence type="ECO:0000256" key="2">
    <source>
        <dbReference type="SAM" id="SignalP"/>
    </source>
</evidence>
<dbReference type="GO" id="GO:0004252">
    <property type="term" value="F:serine-type endopeptidase activity"/>
    <property type="evidence" value="ECO:0007669"/>
    <property type="project" value="InterPro"/>
</dbReference>
<dbReference type="PROSITE" id="PS50240">
    <property type="entry name" value="TRYPSIN_DOM"/>
    <property type="match status" value="1"/>
</dbReference>
<dbReference type="EMBL" id="BTSY01000003">
    <property type="protein sequence ID" value="GMT20075.1"/>
    <property type="molecule type" value="Genomic_DNA"/>
</dbReference>
<sequence length="283" mass="30718">AHVRSRLPAMRAIVAATLVVFAAAAPSLPTCGQTPIKPDLTVSGSVVNGSWPWTVAICHEDWFGNCAFKAAGVIINERWILSTYSALFEFGSGYYVKAGVIDPSDRNEEFEQFISVKMSYANGITNNTTHVNDFALIELSRPLRFTDHVQPICLANKNDDETKAGVKAWFTAWGNSQASSSTAAQSLHQAQLSFEEPGTCKNSLGYFYDNSQLCVGSSGKTPCTDDMGGPLMEQRADGAWYLLGLSATANSEYVERGCESASIFTRVSIFCTFIVEIAGIMCR</sequence>
<dbReference type="InterPro" id="IPR001254">
    <property type="entry name" value="Trypsin_dom"/>
</dbReference>
<name>A0AAV5VKA0_9BILA</name>
<keyword evidence="1" id="KW-1015">Disulfide bond</keyword>
<feature type="non-terminal residue" evidence="4">
    <location>
        <position position="1"/>
    </location>
</feature>
<keyword evidence="5" id="KW-1185">Reference proteome</keyword>
<dbReference type="InterPro" id="IPR043504">
    <property type="entry name" value="Peptidase_S1_PA_chymotrypsin"/>
</dbReference>
<evidence type="ECO:0000313" key="4">
    <source>
        <dbReference type="EMBL" id="GMT20075.1"/>
    </source>
</evidence>
<feature type="chain" id="PRO_5043686210" description="Peptidase S1 domain-containing protein" evidence="2">
    <location>
        <begin position="25"/>
        <end position="283"/>
    </location>
</feature>
<protein>
    <recommendedName>
        <fullName evidence="3">Peptidase S1 domain-containing protein</fullName>
    </recommendedName>
</protein>
<evidence type="ECO:0000313" key="5">
    <source>
        <dbReference type="Proteomes" id="UP001432322"/>
    </source>
</evidence>
<dbReference type="InterPro" id="IPR009003">
    <property type="entry name" value="Peptidase_S1_PA"/>
</dbReference>
<dbReference type="GO" id="GO:0006508">
    <property type="term" value="P:proteolysis"/>
    <property type="evidence" value="ECO:0007669"/>
    <property type="project" value="InterPro"/>
</dbReference>
<dbReference type="Gene3D" id="2.40.10.10">
    <property type="entry name" value="Trypsin-like serine proteases"/>
    <property type="match status" value="1"/>
</dbReference>
<dbReference type="CDD" id="cd00190">
    <property type="entry name" value="Tryp_SPc"/>
    <property type="match status" value="1"/>
</dbReference>
<dbReference type="Pfam" id="PF00089">
    <property type="entry name" value="Trypsin"/>
    <property type="match status" value="1"/>
</dbReference>
<reference evidence="4" key="1">
    <citation type="submission" date="2023-10" db="EMBL/GenBank/DDBJ databases">
        <title>Genome assembly of Pristionchus species.</title>
        <authorList>
            <person name="Yoshida K."/>
            <person name="Sommer R.J."/>
        </authorList>
    </citation>
    <scope>NUCLEOTIDE SEQUENCE</scope>
    <source>
        <strain evidence="4">RS5133</strain>
    </source>
</reference>
<evidence type="ECO:0000259" key="3">
    <source>
        <dbReference type="PROSITE" id="PS50240"/>
    </source>
</evidence>
<dbReference type="Proteomes" id="UP001432322">
    <property type="component" value="Unassembled WGS sequence"/>
</dbReference>
<dbReference type="PANTHER" id="PTHR24250:SF27">
    <property type="entry name" value="ELASTASE 2 LIKE"/>
    <property type="match status" value="1"/>
</dbReference>
<organism evidence="4 5">
    <name type="scientific">Pristionchus fissidentatus</name>
    <dbReference type="NCBI Taxonomy" id="1538716"/>
    <lineage>
        <taxon>Eukaryota</taxon>
        <taxon>Metazoa</taxon>
        <taxon>Ecdysozoa</taxon>
        <taxon>Nematoda</taxon>
        <taxon>Chromadorea</taxon>
        <taxon>Rhabditida</taxon>
        <taxon>Rhabditina</taxon>
        <taxon>Diplogasteromorpha</taxon>
        <taxon>Diplogasteroidea</taxon>
        <taxon>Neodiplogasteridae</taxon>
        <taxon>Pristionchus</taxon>
    </lineage>
</organism>
<feature type="domain" description="Peptidase S1" evidence="3">
    <location>
        <begin position="41"/>
        <end position="279"/>
    </location>
</feature>
<comment type="caution">
    <text evidence="4">The sequence shown here is derived from an EMBL/GenBank/DDBJ whole genome shotgun (WGS) entry which is preliminary data.</text>
</comment>
<evidence type="ECO:0000256" key="1">
    <source>
        <dbReference type="ARBA" id="ARBA00023157"/>
    </source>
</evidence>
<dbReference type="PANTHER" id="PTHR24250">
    <property type="entry name" value="CHYMOTRYPSIN-RELATED"/>
    <property type="match status" value="1"/>
</dbReference>
<gene>
    <name evidence="4" type="ORF">PFISCL1PPCAC_11372</name>
</gene>
<keyword evidence="2" id="KW-0732">Signal</keyword>
<dbReference type="SMART" id="SM00020">
    <property type="entry name" value="Tryp_SPc"/>
    <property type="match status" value="1"/>
</dbReference>
<dbReference type="InterPro" id="IPR001314">
    <property type="entry name" value="Peptidase_S1A"/>
</dbReference>
<proteinExistence type="predicted"/>
<dbReference type="AlphaFoldDB" id="A0AAV5VKA0"/>
<accession>A0AAV5VKA0</accession>